<dbReference type="PANTHER" id="PTHR47991">
    <property type="entry name" value="OXOGLUTARATE/IRON-DEPENDENT DIOXYGENASE"/>
    <property type="match status" value="1"/>
</dbReference>
<dbReference type="Gramene" id="PHT86415">
    <property type="protein sequence ID" value="PHT86415"/>
    <property type="gene ID" value="T459_08521"/>
</dbReference>
<dbReference type="PROSITE" id="PS51471">
    <property type="entry name" value="FE2OG_OXY"/>
    <property type="match status" value="1"/>
</dbReference>
<sequence>MPDEQLEEMRQEVRELARKKVIEEYSKQVVKFCGHLMKILSKELGLKEDVLQNAFGEDIGACLRVTFYPKCPQPDLTLGLSPHTDPGGLTILLPDQHVAGLQVRHNGQWITVKPASHAFIVNIGDQIQFGLLFARILPNWVVGF</sequence>
<accession>A0A2G2ZWS8</accession>
<dbReference type="EMBL" id="AYRZ02000003">
    <property type="protein sequence ID" value="PHT86415.1"/>
    <property type="molecule type" value="Genomic_DNA"/>
</dbReference>
<dbReference type="STRING" id="4072.A0A2G2ZWS8"/>
<evidence type="ECO:0000313" key="6">
    <source>
        <dbReference type="Proteomes" id="UP000222542"/>
    </source>
</evidence>
<dbReference type="GO" id="GO:0016491">
    <property type="term" value="F:oxidoreductase activity"/>
    <property type="evidence" value="ECO:0007669"/>
    <property type="project" value="UniProtKB-KW"/>
</dbReference>
<organism evidence="5 6">
    <name type="scientific">Capsicum annuum</name>
    <name type="common">Capsicum pepper</name>
    <dbReference type="NCBI Taxonomy" id="4072"/>
    <lineage>
        <taxon>Eukaryota</taxon>
        <taxon>Viridiplantae</taxon>
        <taxon>Streptophyta</taxon>
        <taxon>Embryophyta</taxon>
        <taxon>Tracheophyta</taxon>
        <taxon>Spermatophyta</taxon>
        <taxon>Magnoliopsida</taxon>
        <taxon>eudicotyledons</taxon>
        <taxon>Gunneridae</taxon>
        <taxon>Pentapetalae</taxon>
        <taxon>asterids</taxon>
        <taxon>lamiids</taxon>
        <taxon>Solanales</taxon>
        <taxon>Solanaceae</taxon>
        <taxon>Solanoideae</taxon>
        <taxon>Capsiceae</taxon>
        <taxon>Capsicum</taxon>
    </lineage>
</organism>
<dbReference type="Proteomes" id="UP000222542">
    <property type="component" value="Unassembled WGS sequence"/>
</dbReference>
<dbReference type="InterPro" id="IPR044861">
    <property type="entry name" value="IPNS-like_FE2OG_OXY"/>
</dbReference>
<dbReference type="GO" id="GO:0046872">
    <property type="term" value="F:metal ion binding"/>
    <property type="evidence" value="ECO:0007669"/>
    <property type="project" value="UniProtKB-KW"/>
</dbReference>
<dbReference type="InterPro" id="IPR005123">
    <property type="entry name" value="Oxoglu/Fe-dep_dioxygenase_dom"/>
</dbReference>
<evidence type="ECO:0000256" key="3">
    <source>
        <dbReference type="ARBA" id="ARBA00023004"/>
    </source>
</evidence>
<feature type="domain" description="Fe2OG dioxygenase" evidence="4">
    <location>
        <begin position="58"/>
        <end position="144"/>
    </location>
</feature>
<evidence type="ECO:0000313" key="5">
    <source>
        <dbReference type="EMBL" id="PHT86415.1"/>
    </source>
</evidence>
<keyword evidence="2" id="KW-0560">Oxidoreductase</keyword>
<evidence type="ECO:0000259" key="4">
    <source>
        <dbReference type="PROSITE" id="PS51471"/>
    </source>
</evidence>
<dbReference type="InterPro" id="IPR027443">
    <property type="entry name" value="IPNS-like_sf"/>
</dbReference>
<dbReference type="InterPro" id="IPR050295">
    <property type="entry name" value="Plant_2OG-oxidoreductases"/>
</dbReference>
<dbReference type="Gene3D" id="2.60.120.330">
    <property type="entry name" value="B-lactam Antibiotic, Isopenicillin N Synthase, Chain"/>
    <property type="match status" value="1"/>
</dbReference>
<gene>
    <name evidence="5" type="ORF">T459_08521</name>
</gene>
<dbReference type="SUPFAM" id="SSF51197">
    <property type="entry name" value="Clavaminate synthase-like"/>
    <property type="match status" value="1"/>
</dbReference>
<dbReference type="OMA" id="HHAITNS"/>
<evidence type="ECO:0000256" key="2">
    <source>
        <dbReference type="ARBA" id="ARBA00023002"/>
    </source>
</evidence>
<evidence type="ECO:0000256" key="1">
    <source>
        <dbReference type="ARBA" id="ARBA00022723"/>
    </source>
</evidence>
<comment type="caution">
    <text evidence="5">The sequence shown here is derived from an EMBL/GenBank/DDBJ whole genome shotgun (WGS) entry which is preliminary data.</text>
</comment>
<proteinExistence type="predicted"/>
<dbReference type="AlphaFoldDB" id="A0A2G2ZWS8"/>
<reference evidence="5 6" key="2">
    <citation type="journal article" date="2017" name="Genome Biol.">
        <title>New reference genome sequences of hot pepper reveal the massive evolution of plant disease-resistance genes by retroduplication.</title>
        <authorList>
            <person name="Kim S."/>
            <person name="Park J."/>
            <person name="Yeom S.I."/>
            <person name="Kim Y.M."/>
            <person name="Seo E."/>
            <person name="Kim K.T."/>
            <person name="Kim M.S."/>
            <person name="Lee J.M."/>
            <person name="Cheong K."/>
            <person name="Shin H.S."/>
            <person name="Kim S.B."/>
            <person name="Han K."/>
            <person name="Lee J."/>
            <person name="Park M."/>
            <person name="Lee H.A."/>
            <person name="Lee H.Y."/>
            <person name="Lee Y."/>
            <person name="Oh S."/>
            <person name="Lee J.H."/>
            <person name="Choi E."/>
            <person name="Choi E."/>
            <person name="Lee S.E."/>
            <person name="Jeon J."/>
            <person name="Kim H."/>
            <person name="Choi G."/>
            <person name="Song H."/>
            <person name="Lee J."/>
            <person name="Lee S.C."/>
            <person name="Kwon J.K."/>
            <person name="Lee H.Y."/>
            <person name="Koo N."/>
            <person name="Hong Y."/>
            <person name="Kim R.W."/>
            <person name="Kang W.H."/>
            <person name="Huh J.H."/>
            <person name="Kang B.C."/>
            <person name="Yang T.J."/>
            <person name="Lee Y.H."/>
            <person name="Bennetzen J.L."/>
            <person name="Choi D."/>
        </authorList>
    </citation>
    <scope>NUCLEOTIDE SEQUENCE [LARGE SCALE GENOMIC DNA]</scope>
    <source>
        <strain evidence="6">cv. CM334</strain>
    </source>
</reference>
<reference evidence="5 6" key="1">
    <citation type="journal article" date="2014" name="Nat. Genet.">
        <title>Genome sequence of the hot pepper provides insights into the evolution of pungency in Capsicum species.</title>
        <authorList>
            <person name="Kim S."/>
            <person name="Park M."/>
            <person name="Yeom S.I."/>
            <person name="Kim Y.M."/>
            <person name="Lee J.M."/>
            <person name="Lee H.A."/>
            <person name="Seo E."/>
            <person name="Choi J."/>
            <person name="Cheong K."/>
            <person name="Kim K.T."/>
            <person name="Jung K."/>
            <person name="Lee G.W."/>
            <person name="Oh S.K."/>
            <person name="Bae C."/>
            <person name="Kim S.B."/>
            <person name="Lee H.Y."/>
            <person name="Kim S.Y."/>
            <person name="Kim M.S."/>
            <person name="Kang B.C."/>
            <person name="Jo Y.D."/>
            <person name="Yang H.B."/>
            <person name="Jeong H.J."/>
            <person name="Kang W.H."/>
            <person name="Kwon J.K."/>
            <person name="Shin C."/>
            <person name="Lim J.Y."/>
            <person name="Park J.H."/>
            <person name="Huh J.H."/>
            <person name="Kim J.S."/>
            <person name="Kim B.D."/>
            <person name="Cohen O."/>
            <person name="Paran I."/>
            <person name="Suh M.C."/>
            <person name="Lee S.B."/>
            <person name="Kim Y.K."/>
            <person name="Shin Y."/>
            <person name="Noh S.J."/>
            <person name="Park J."/>
            <person name="Seo Y.S."/>
            <person name="Kwon S.Y."/>
            <person name="Kim H.A."/>
            <person name="Park J.M."/>
            <person name="Kim H.J."/>
            <person name="Choi S.B."/>
            <person name="Bosland P.W."/>
            <person name="Reeves G."/>
            <person name="Jo S.H."/>
            <person name="Lee B.W."/>
            <person name="Cho H.T."/>
            <person name="Choi H.S."/>
            <person name="Lee M.S."/>
            <person name="Yu Y."/>
            <person name="Do Choi Y."/>
            <person name="Park B.S."/>
            <person name="van Deynze A."/>
            <person name="Ashrafi H."/>
            <person name="Hill T."/>
            <person name="Kim W.T."/>
            <person name="Pai H.S."/>
            <person name="Ahn H.K."/>
            <person name="Yeam I."/>
            <person name="Giovannoni J.J."/>
            <person name="Rose J.K."/>
            <person name="Sorensen I."/>
            <person name="Lee S.J."/>
            <person name="Kim R.W."/>
            <person name="Choi I.Y."/>
            <person name="Choi B.S."/>
            <person name="Lim J.S."/>
            <person name="Lee Y.H."/>
            <person name="Choi D."/>
        </authorList>
    </citation>
    <scope>NUCLEOTIDE SEQUENCE [LARGE SCALE GENOMIC DNA]</scope>
    <source>
        <strain evidence="6">cv. CM334</strain>
    </source>
</reference>
<dbReference type="Pfam" id="PF03171">
    <property type="entry name" value="2OG-FeII_Oxy"/>
    <property type="match status" value="1"/>
</dbReference>
<keyword evidence="3" id="KW-0408">Iron</keyword>
<name>A0A2G2ZWS8_CAPAN</name>
<keyword evidence="6" id="KW-1185">Reference proteome</keyword>
<keyword evidence="1" id="KW-0479">Metal-binding</keyword>
<protein>
    <submittedName>
        <fullName evidence="5">Naringenin,2-oxoglutarate 3-dioxygenase</fullName>
    </submittedName>
</protein>